<dbReference type="Gene3D" id="3.30.1330.70">
    <property type="entry name" value="Holliday junction resolvase RusA"/>
    <property type="match status" value="1"/>
</dbReference>
<reference evidence="1 2" key="1">
    <citation type="submission" date="2019-10" db="EMBL/GenBank/DDBJ databases">
        <title>The completed genome of Lactobacillus harbinensis M1.</title>
        <authorList>
            <person name="Zheng Y."/>
        </authorList>
    </citation>
    <scope>NUCLEOTIDE SEQUENCE [LARGE SCALE GENOMIC DNA]</scope>
    <source>
        <strain evidence="1 2">M1</strain>
    </source>
</reference>
<dbReference type="RefSeq" id="WP_152260605.1">
    <property type="nucleotide sequence ID" value="NZ_CP045143.1"/>
</dbReference>
<dbReference type="AlphaFoldDB" id="A0A5P8M4M5"/>
<dbReference type="GO" id="GO:0006281">
    <property type="term" value="P:DNA repair"/>
    <property type="evidence" value="ECO:0007669"/>
    <property type="project" value="InterPro"/>
</dbReference>
<accession>A0A5P8M4M5</accession>
<proteinExistence type="predicted"/>
<dbReference type="InterPro" id="IPR008822">
    <property type="entry name" value="Endonuclease_RusA-like"/>
</dbReference>
<evidence type="ECO:0000313" key="1">
    <source>
        <dbReference type="EMBL" id="QFR23205.1"/>
    </source>
</evidence>
<gene>
    <name evidence="1" type="ORF">D1010_07210</name>
</gene>
<dbReference type="SUPFAM" id="SSF103084">
    <property type="entry name" value="Holliday junction resolvase RusA"/>
    <property type="match status" value="1"/>
</dbReference>
<organism evidence="1 2">
    <name type="scientific">Schleiferilactobacillus harbinensis</name>
    <dbReference type="NCBI Taxonomy" id="304207"/>
    <lineage>
        <taxon>Bacteria</taxon>
        <taxon>Bacillati</taxon>
        <taxon>Bacillota</taxon>
        <taxon>Bacilli</taxon>
        <taxon>Lactobacillales</taxon>
        <taxon>Lactobacillaceae</taxon>
        <taxon>Schleiferilactobacillus</taxon>
    </lineage>
</organism>
<dbReference type="Pfam" id="PF05866">
    <property type="entry name" value="RusA"/>
    <property type="match status" value="1"/>
</dbReference>
<protein>
    <submittedName>
        <fullName evidence="1">RusA family crossover junction endodeoxyribonuclease</fullName>
    </submittedName>
</protein>
<dbReference type="Proteomes" id="UP000326779">
    <property type="component" value="Chromosome"/>
</dbReference>
<dbReference type="EMBL" id="CP045143">
    <property type="protein sequence ID" value="QFR23205.1"/>
    <property type="molecule type" value="Genomic_DNA"/>
</dbReference>
<sequence>MIKIIVPGVPVGQGRPRFARNGRFVSTYDPPKSRAYKQSVAIYARGAMGQRMPTEKAVRCRLYIYRQIPKSDSKRRHMLKATGKIRATIKPDVDNVYKAVTDACTHIVWHDDNQIVEAHIYKQYSDRPRVVLEVEELEDGK</sequence>
<dbReference type="InterPro" id="IPR036614">
    <property type="entry name" value="RusA-like_sf"/>
</dbReference>
<name>A0A5P8M4M5_9LACO</name>
<dbReference type="KEGG" id="lhb:D1010_07210"/>
<dbReference type="GO" id="GO:0000287">
    <property type="term" value="F:magnesium ion binding"/>
    <property type="evidence" value="ECO:0007669"/>
    <property type="project" value="InterPro"/>
</dbReference>
<evidence type="ECO:0000313" key="2">
    <source>
        <dbReference type="Proteomes" id="UP000326779"/>
    </source>
</evidence>
<dbReference type="GO" id="GO:0006310">
    <property type="term" value="P:DNA recombination"/>
    <property type="evidence" value="ECO:0007669"/>
    <property type="project" value="InterPro"/>
</dbReference>